<evidence type="ECO:0000256" key="1">
    <source>
        <dbReference type="ARBA" id="ARBA00004141"/>
    </source>
</evidence>
<dbReference type="InterPro" id="IPR020846">
    <property type="entry name" value="MFS_dom"/>
</dbReference>
<evidence type="ECO:0000259" key="6">
    <source>
        <dbReference type="PROSITE" id="PS50850"/>
    </source>
</evidence>
<feature type="transmembrane region" description="Helical" evidence="5">
    <location>
        <begin position="154"/>
        <end position="176"/>
    </location>
</feature>
<feature type="transmembrane region" description="Helical" evidence="5">
    <location>
        <begin position="318"/>
        <end position="336"/>
    </location>
</feature>
<dbReference type="Proteomes" id="UP000295096">
    <property type="component" value="Unassembled WGS sequence"/>
</dbReference>
<comment type="caution">
    <text evidence="7">The sequence shown here is derived from an EMBL/GenBank/DDBJ whole genome shotgun (WGS) entry which is preliminary data.</text>
</comment>
<gene>
    <name evidence="7" type="ORF">E2C06_02255</name>
</gene>
<dbReference type="Pfam" id="PF07690">
    <property type="entry name" value="MFS_1"/>
    <property type="match status" value="1"/>
</dbReference>
<proteinExistence type="predicted"/>
<evidence type="ECO:0000256" key="3">
    <source>
        <dbReference type="ARBA" id="ARBA00022989"/>
    </source>
</evidence>
<dbReference type="InterPro" id="IPR050382">
    <property type="entry name" value="MFS_Na/Anion_cotransporter"/>
</dbReference>
<feature type="transmembrane region" description="Helical" evidence="5">
    <location>
        <begin position="342"/>
        <end position="371"/>
    </location>
</feature>
<dbReference type="InterPro" id="IPR036259">
    <property type="entry name" value="MFS_trans_sf"/>
</dbReference>
<accession>A0A4R5QL19</accession>
<name>A0A4R5QL19_9PROT</name>
<evidence type="ECO:0000256" key="4">
    <source>
        <dbReference type="ARBA" id="ARBA00023136"/>
    </source>
</evidence>
<dbReference type="InterPro" id="IPR011701">
    <property type="entry name" value="MFS"/>
</dbReference>
<feature type="transmembrane region" description="Helical" evidence="5">
    <location>
        <begin position="282"/>
        <end position="306"/>
    </location>
</feature>
<dbReference type="Gene3D" id="1.20.1250.20">
    <property type="entry name" value="MFS general substrate transporter like domains"/>
    <property type="match status" value="2"/>
</dbReference>
<feature type="transmembrane region" description="Helical" evidence="5">
    <location>
        <begin position="406"/>
        <end position="427"/>
    </location>
</feature>
<organism evidence="7 8">
    <name type="scientific">Dankookia rubra</name>
    <dbReference type="NCBI Taxonomy" id="1442381"/>
    <lineage>
        <taxon>Bacteria</taxon>
        <taxon>Pseudomonadati</taxon>
        <taxon>Pseudomonadota</taxon>
        <taxon>Alphaproteobacteria</taxon>
        <taxon>Acetobacterales</taxon>
        <taxon>Roseomonadaceae</taxon>
        <taxon>Dankookia</taxon>
    </lineage>
</organism>
<dbReference type="PIRSF" id="PIRSF002808">
    <property type="entry name" value="Hexose_phosphate_transp"/>
    <property type="match status" value="1"/>
</dbReference>
<evidence type="ECO:0000313" key="7">
    <source>
        <dbReference type="EMBL" id="TDH64190.1"/>
    </source>
</evidence>
<dbReference type="GO" id="GO:0016020">
    <property type="term" value="C:membrane"/>
    <property type="evidence" value="ECO:0007669"/>
    <property type="project" value="UniProtKB-SubCell"/>
</dbReference>
<feature type="transmembrane region" description="Helical" evidence="5">
    <location>
        <begin position="27"/>
        <end position="46"/>
    </location>
</feature>
<evidence type="ECO:0000256" key="5">
    <source>
        <dbReference type="SAM" id="Phobius"/>
    </source>
</evidence>
<dbReference type="GO" id="GO:0022857">
    <property type="term" value="F:transmembrane transporter activity"/>
    <property type="evidence" value="ECO:0007669"/>
    <property type="project" value="InterPro"/>
</dbReference>
<feature type="transmembrane region" description="Helical" evidence="5">
    <location>
        <begin position="239"/>
        <end position="262"/>
    </location>
</feature>
<dbReference type="InterPro" id="IPR000849">
    <property type="entry name" value="Sugar_P_transporter"/>
</dbReference>
<dbReference type="PANTHER" id="PTHR11662:SF446">
    <property type="entry name" value="SODIUM-DEPENDENT PHOSPHATE TRANSPORT PROTEIN 1, CHLOROPLASTIC"/>
    <property type="match status" value="1"/>
</dbReference>
<evidence type="ECO:0000256" key="2">
    <source>
        <dbReference type="ARBA" id="ARBA00022692"/>
    </source>
</evidence>
<dbReference type="SUPFAM" id="SSF103473">
    <property type="entry name" value="MFS general substrate transporter"/>
    <property type="match status" value="1"/>
</dbReference>
<dbReference type="OrthoDB" id="272777at2"/>
<keyword evidence="3 5" id="KW-1133">Transmembrane helix</keyword>
<protein>
    <submittedName>
        <fullName evidence="7">MFS transporter</fullName>
    </submittedName>
</protein>
<keyword evidence="8" id="KW-1185">Reference proteome</keyword>
<keyword evidence="4 5" id="KW-0472">Membrane</keyword>
<dbReference type="PROSITE" id="PS50850">
    <property type="entry name" value="MFS"/>
    <property type="match status" value="1"/>
</dbReference>
<sequence>MAGCNHWGRNAVETHGPTPRIRRTQRIALALLVLSGVVNYIDRATLAVDNPLIRDELGLSVGDMGVLLSAFLWAYAFTQLPVGALVDRLGPRHMLALGLGLWSLAQAAGGLVTSFTQFFAARIVLGLGEAPQFPTAARVSRDWFNPRDRGTATGIWNCSSTLGTVISVPLLTFLMLVVGWRWMILVMGLLGIAVAVLAYIIYRNPSEVALTEAERTHLTEGDTTGEMARLTLGEWKRLFAYRTTWGMLLGFFGTIYILWIYASWLPAYLQMERHMSIARTGWVAAVPFVFSVLGSLLGGRIADVLARRGMRPIDSRKWPMAISLAGTGVFTALAAWSANDMLAIGCISVAMFLCYVSTATGWALVSVAAPANCTASLGAMQNFGGYLGGALAPATTGLIAESTGSFTPALLVGAGLALVCAVAYATIIQDPIPAAELDAQGVMAPAEYQRRPGPGRSA</sequence>
<comment type="subcellular location">
    <subcellularLocation>
        <location evidence="1">Membrane</location>
        <topology evidence="1">Multi-pass membrane protein</topology>
    </subcellularLocation>
</comment>
<reference evidence="7 8" key="1">
    <citation type="journal article" date="2016" name="J. Microbiol.">
        <title>Dankookia rubra gen. nov., sp. nov., an alphaproteobacterium isolated from sediment of a shallow stream.</title>
        <authorList>
            <person name="Kim W.H."/>
            <person name="Kim D.H."/>
            <person name="Kang K."/>
            <person name="Ahn T.Y."/>
        </authorList>
    </citation>
    <scope>NUCLEOTIDE SEQUENCE [LARGE SCALE GENOMIC DNA]</scope>
    <source>
        <strain evidence="7 8">JCM30602</strain>
    </source>
</reference>
<feature type="domain" description="Major facilitator superfamily (MFS) profile" evidence="6">
    <location>
        <begin position="28"/>
        <end position="432"/>
    </location>
</feature>
<dbReference type="AlphaFoldDB" id="A0A4R5QL19"/>
<keyword evidence="2 5" id="KW-0812">Transmembrane</keyword>
<feature type="transmembrane region" description="Helical" evidence="5">
    <location>
        <begin position="182"/>
        <end position="202"/>
    </location>
</feature>
<feature type="transmembrane region" description="Helical" evidence="5">
    <location>
        <begin position="66"/>
        <end position="86"/>
    </location>
</feature>
<evidence type="ECO:0000313" key="8">
    <source>
        <dbReference type="Proteomes" id="UP000295096"/>
    </source>
</evidence>
<dbReference type="PANTHER" id="PTHR11662">
    <property type="entry name" value="SOLUTE CARRIER FAMILY 17"/>
    <property type="match status" value="1"/>
</dbReference>
<dbReference type="CDD" id="cd17319">
    <property type="entry name" value="MFS_ExuT_GudP_like"/>
    <property type="match status" value="1"/>
</dbReference>
<dbReference type="EMBL" id="SMSJ01000002">
    <property type="protein sequence ID" value="TDH64190.1"/>
    <property type="molecule type" value="Genomic_DNA"/>
</dbReference>
<feature type="transmembrane region" description="Helical" evidence="5">
    <location>
        <begin position="383"/>
        <end position="400"/>
    </location>
</feature>